<gene>
    <name evidence="2" type="ORF">BJ322DRAFT_1171128</name>
</gene>
<organism evidence="2 3">
    <name type="scientific">Thelephora terrestris</name>
    <dbReference type="NCBI Taxonomy" id="56493"/>
    <lineage>
        <taxon>Eukaryota</taxon>
        <taxon>Fungi</taxon>
        <taxon>Dikarya</taxon>
        <taxon>Basidiomycota</taxon>
        <taxon>Agaricomycotina</taxon>
        <taxon>Agaricomycetes</taxon>
        <taxon>Thelephorales</taxon>
        <taxon>Thelephoraceae</taxon>
        <taxon>Thelephora</taxon>
    </lineage>
</organism>
<evidence type="ECO:0000313" key="3">
    <source>
        <dbReference type="Proteomes" id="UP000736335"/>
    </source>
</evidence>
<reference evidence="2" key="2">
    <citation type="submission" date="2020-11" db="EMBL/GenBank/DDBJ databases">
        <authorList>
            <consortium name="DOE Joint Genome Institute"/>
            <person name="Kuo A."/>
            <person name="Miyauchi S."/>
            <person name="Kiss E."/>
            <person name="Drula E."/>
            <person name="Kohler A."/>
            <person name="Sanchez-Garcia M."/>
            <person name="Andreopoulos B."/>
            <person name="Barry K.W."/>
            <person name="Bonito G."/>
            <person name="Buee M."/>
            <person name="Carver A."/>
            <person name="Chen C."/>
            <person name="Cichocki N."/>
            <person name="Clum A."/>
            <person name="Culley D."/>
            <person name="Crous P.W."/>
            <person name="Fauchery L."/>
            <person name="Girlanda M."/>
            <person name="Hayes R."/>
            <person name="Keri Z."/>
            <person name="Labutti K."/>
            <person name="Lipzen A."/>
            <person name="Lombard V."/>
            <person name="Magnuson J."/>
            <person name="Maillard F."/>
            <person name="Morin E."/>
            <person name="Murat C."/>
            <person name="Nolan M."/>
            <person name="Ohm R."/>
            <person name="Pangilinan J."/>
            <person name="Pereira M."/>
            <person name="Perotto S."/>
            <person name="Peter M."/>
            <person name="Riley R."/>
            <person name="Sitrit Y."/>
            <person name="Stielow B."/>
            <person name="Szollosi G."/>
            <person name="Zifcakova L."/>
            <person name="Stursova M."/>
            <person name="Spatafora J.W."/>
            <person name="Tedersoo L."/>
            <person name="Vaario L.-M."/>
            <person name="Yamada A."/>
            <person name="Yan M."/>
            <person name="Wang P."/>
            <person name="Xu J."/>
            <person name="Bruns T."/>
            <person name="Baldrian P."/>
            <person name="Vilgalys R."/>
            <person name="Henrissat B."/>
            <person name="Grigoriev I.V."/>
            <person name="Hibbett D."/>
            <person name="Nagy L.G."/>
            <person name="Martin F.M."/>
        </authorList>
    </citation>
    <scope>NUCLEOTIDE SEQUENCE</scope>
    <source>
        <strain evidence="2">UH-Tt-Lm1</strain>
    </source>
</reference>
<name>A0A9P6LBU8_9AGAM</name>
<reference evidence="2" key="1">
    <citation type="journal article" date="2020" name="Nat. Commun.">
        <title>Large-scale genome sequencing of mycorrhizal fungi provides insights into the early evolution of symbiotic traits.</title>
        <authorList>
            <person name="Miyauchi S."/>
            <person name="Kiss E."/>
            <person name="Kuo A."/>
            <person name="Drula E."/>
            <person name="Kohler A."/>
            <person name="Sanchez-Garcia M."/>
            <person name="Morin E."/>
            <person name="Andreopoulos B."/>
            <person name="Barry K.W."/>
            <person name="Bonito G."/>
            <person name="Buee M."/>
            <person name="Carver A."/>
            <person name="Chen C."/>
            <person name="Cichocki N."/>
            <person name="Clum A."/>
            <person name="Culley D."/>
            <person name="Crous P.W."/>
            <person name="Fauchery L."/>
            <person name="Girlanda M."/>
            <person name="Hayes R.D."/>
            <person name="Keri Z."/>
            <person name="LaButti K."/>
            <person name="Lipzen A."/>
            <person name="Lombard V."/>
            <person name="Magnuson J."/>
            <person name="Maillard F."/>
            <person name="Murat C."/>
            <person name="Nolan M."/>
            <person name="Ohm R.A."/>
            <person name="Pangilinan J."/>
            <person name="Pereira M.F."/>
            <person name="Perotto S."/>
            <person name="Peter M."/>
            <person name="Pfister S."/>
            <person name="Riley R."/>
            <person name="Sitrit Y."/>
            <person name="Stielow J.B."/>
            <person name="Szollosi G."/>
            <person name="Zifcakova L."/>
            <person name="Stursova M."/>
            <person name="Spatafora J.W."/>
            <person name="Tedersoo L."/>
            <person name="Vaario L.M."/>
            <person name="Yamada A."/>
            <person name="Yan M."/>
            <person name="Wang P."/>
            <person name="Xu J."/>
            <person name="Bruns T."/>
            <person name="Baldrian P."/>
            <person name="Vilgalys R."/>
            <person name="Dunand C."/>
            <person name="Henrissat B."/>
            <person name="Grigoriev I.V."/>
            <person name="Hibbett D."/>
            <person name="Nagy L.G."/>
            <person name="Martin F.M."/>
        </authorList>
    </citation>
    <scope>NUCLEOTIDE SEQUENCE</scope>
    <source>
        <strain evidence="2">UH-Tt-Lm1</strain>
    </source>
</reference>
<feature type="region of interest" description="Disordered" evidence="1">
    <location>
        <begin position="104"/>
        <end position="124"/>
    </location>
</feature>
<sequence>MSRYSGKTRRDGQEARAGFRETANTVISQVAGLSTTATPFFSFEVPGETIQLARSQITLPRGRQEAILLPISLEFNPQRQVTGLSDLSRQTTAPTSHLFRHSNVERKEGDFLKEQRRQDPQQQRPGFMLRLSGRRDLYSSIALLLSKPFTLRGQTHSYNPVANPGISEVSSQT</sequence>
<accession>A0A9P6LBU8</accession>
<comment type="caution">
    <text evidence="2">The sequence shown here is derived from an EMBL/GenBank/DDBJ whole genome shotgun (WGS) entry which is preliminary data.</text>
</comment>
<keyword evidence="3" id="KW-1185">Reference proteome</keyword>
<evidence type="ECO:0000256" key="1">
    <source>
        <dbReference type="SAM" id="MobiDB-lite"/>
    </source>
</evidence>
<proteinExistence type="predicted"/>
<feature type="region of interest" description="Disordered" evidence="1">
    <location>
        <begin position="154"/>
        <end position="173"/>
    </location>
</feature>
<dbReference type="AlphaFoldDB" id="A0A9P6LBU8"/>
<dbReference type="EMBL" id="WIUZ02000002">
    <property type="protein sequence ID" value="KAF9791092.1"/>
    <property type="molecule type" value="Genomic_DNA"/>
</dbReference>
<dbReference type="Proteomes" id="UP000736335">
    <property type="component" value="Unassembled WGS sequence"/>
</dbReference>
<evidence type="ECO:0000313" key="2">
    <source>
        <dbReference type="EMBL" id="KAF9791092.1"/>
    </source>
</evidence>
<protein>
    <submittedName>
        <fullName evidence="2">Uncharacterized protein</fullName>
    </submittedName>
</protein>
<feature type="compositionally biased region" description="Basic and acidic residues" evidence="1">
    <location>
        <begin position="104"/>
        <end position="119"/>
    </location>
</feature>